<dbReference type="EMBL" id="CP090145">
    <property type="protein sequence ID" value="UOX34290.1"/>
    <property type="molecule type" value="Genomic_DNA"/>
</dbReference>
<accession>A0ABY4HN58</accession>
<dbReference type="NCBIfam" id="TIGR03696">
    <property type="entry name" value="Rhs_assc_core"/>
    <property type="match status" value="1"/>
</dbReference>
<organism evidence="1 2">
    <name type="scientific">Flavobacterium sediminilitoris</name>
    <dbReference type="NCBI Taxonomy" id="2024526"/>
    <lineage>
        <taxon>Bacteria</taxon>
        <taxon>Pseudomonadati</taxon>
        <taxon>Bacteroidota</taxon>
        <taxon>Flavobacteriia</taxon>
        <taxon>Flavobacteriales</taxon>
        <taxon>Flavobacteriaceae</taxon>
        <taxon>Flavobacterium</taxon>
    </lineage>
</organism>
<dbReference type="Proteomes" id="UP000830454">
    <property type="component" value="Chromosome"/>
</dbReference>
<dbReference type="PANTHER" id="PTHR32305:SF15">
    <property type="entry name" value="PROTEIN RHSA-RELATED"/>
    <property type="match status" value="1"/>
</dbReference>
<evidence type="ECO:0000313" key="1">
    <source>
        <dbReference type="EMBL" id="UOX34290.1"/>
    </source>
</evidence>
<dbReference type="InterPro" id="IPR050708">
    <property type="entry name" value="T6SS_VgrG/RHS"/>
</dbReference>
<reference evidence="1" key="1">
    <citation type="submission" date="2021-12" db="EMBL/GenBank/DDBJ databases">
        <authorList>
            <person name="Cha I.-T."/>
            <person name="Lee K.-E."/>
            <person name="Park S.-J."/>
        </authorList>
    </citation>
    <scope>NUCLEOTIDE SEQUENCE</scope>
    <source>
        <strain evidence="1">YSM-43</strain>
    </source>
</reference>
<dbReference type="InterPro" id="IPR022385">
    <property type="entry name" value="Rhs_assc_core"/>
</dbReference>
<dbReference type="Pfam" id="PF15659">
    <property type="entry name" value="Toxin-JAB1"/>
    <property type="match status" value="1"/>
</dbReference>
<evidence type="ECO:0000313" key="2">
    <source>
        <dbReference type="Proteomes" id="UP000830454"/>
    </source>
</evidence>
<protein>
    <recommendedName>
        <fullName evidence="3">RHS repeat-associated protein</fullName>
    </recommendedName>
</protein>
<dbReference type="RefSeq" id="WP_246917060.1">
    <property type="nucleotide sequence ID" value="NZ_CP090145.1"/>
</dbReference>
<gene>
    <name evidence="1" type="ORF">LXD69_01945</name>
</gene>
<keyword evidence="2" id="KW-1185">Reference proteome</keyword>
<dbReference type="Gene3D" id="2.180.10.10">
    <property type="entry name" value="RHS repeat-associated core"/>
    <property type="match status" value="1"/>
</dbReference>
<dbReference type="PANTHER" id="PTHR32305">
    <property type="match status" value="1"/>
</dbReference>
<proteinExistence type="predicted"/>
<reference evidence="1" key="2">
    <citation type="submission" date="2022-04" db="EMBL/GenBank/DDBJ databases">
        <title>Complete Genome Sequence of Flavobacterium sediminilitoris YSM-43, Isolated from a Tidal Sediment.</title>
        <authorList>
            <person name="Lee P.A."/>
        </authorList>
    </citation>
    <scope>NUCLEOTIDE SEQUENCE</scope>
    <source>
        <strain evidence="1">YSM-43</strain>
    </source>
</reference>
<dbReference type="InterPro" id="IPR028218">
    <property type="entry name" value="Toxin-JAB1"/>
</dbReference>
<sequence length="431" mass="48820">MRFLLIKIVVGINTITYIYNATGQKVSKIVTENSTITQTNYLAGGFQYKNNVLQFFPHAEGYVKHEADNYSYVFNYTYHLGNVRVSYSDINNSNIIDADEIVEENQYYPFGLKHANYNMSRKAYYKSGGDLVLEEPCPSCPIDFKYNYKFNGKELQDELGLNLYDYGARNYDAALGRWMNIDPLAEQMRRHSPYNYVFNNPIRFIDPDGMAPDTDYGIVKSTGQIKQIGPTDNKPDRLFALNDDGTKNTSVNAITVNDKKLLPSLTKDNFSVKTLWGVKTGASAVTKSKTDAFNVFHLMSTNSNVELGLQVHKNSKYLIANNHSPNTVGSVTAATANGLTSETLISDYHTHPNKNYTETDDRASGMIGDQGHASGIINDRTMNHNIPYTTENMPKFYIFRPNVKQPYMFEYSPWTQKKNPRNVNSGNDLKR</sequence>
<evidence type="ECO:0008006" key="3">
    <source>
        <dbReference type="Google" id="ProtNLM"/>
    </source>
</evidence>
<name>A0ABY4HN58_9FLAO</name>